<gene>
    <name evidence="1" type="ORF">PR048_017582</name>
</gene>
<organism evidence="1 2">
    <name type="scientific">Dryococelus australis</name>
    <dbReference type="NCBI Taxonomy" id="614101"/>
    <lineage>
        <taxon>Eukaryota</taxon>
        <taxon>Metazoa</taxon>
        <taxon>Ecdysozoa</taxon>
        <taxon>Arthropoda</taxon>
        <taxon>Hexapoda</taxon>
        <taxon>Insecta</taxon>
        <taxon>Pterygota</taxon>
        <taxon>Neoptera</taxon>
        <taxon>Polyneoptera</taxon>
        <taxon>Phasmatodea</taxon>
        <taxon>Verophasmatodea</taxon>
        <taxon>Anareolatae</taxon>
        <taxon>Phasmatidae</taxon>
        <taxon>Eurycanthinae</taxon>
        <taxon>Dryococelus</taxon>
    </lineage>
</organism>
<evidence type="ECO:0000313" key="2">
    <source>
        <dbReference type="Proteomes" id="UP001159363"/>
    </source>
</evidence>
<keyword evidence="2" id="KW-1185">Reference proteome</keyword>
<reference evidence="1 2" key="1">
    <citation type="submission" date="2023-02" db="EMBL/GenBank/DDBJ databases">
        <title>LHISI_Scaffold_Assembly.</title>
        <authorList>
            <person name="Stuart O.P."/>
            <person name="Cleave R."/>
            <person name="Magrath M.J.L."/>
            <person name="Mikheyev A.S."/>
        </authorList>
    </citation>
    <scope>NUCLEOTIDE SEQUENCE [LARGE SCALE GENOMIC DNA]</scope>
    <source>
        <strain evidence="1">Daus_M_001</strain>
        <tissue evidence="1">Leg muscle</tissue>
    </source>
</reference>
<name>A0ABQ9H9Z5_9NEOP</name>
<protein>
    <recommendedName>
        <fullName evidence="3">Transposase</fullName>
    </recommendedName>
</protein>
<evidence type="ECO:0008006" key="3">
    <source>
        <dbReference type="Google" id="ProtNLM"/>
    </source>
</evidence>
<accession>A0ABQ9H9Z5</accession>
<dbReference type="EMBL" id="JARBHB010000006">
    <property type="protein sequence ID" value="KAJ8881109.1"/>
    <property type="molecule type" value="Genomic_DNA"/>
</dbReference>
<sequence length="107" mass="12256">MKEGVKLVLEAQLARNAADQLGLKFQTLARYVKKIRSDPNSEVAHSDDRKVFSDQQEEGLENFLLDNSKMFYGLTTTETRKVAFEMAEINQINHPQNWKHNGMTGKD</sequence>
<evidence type="ECO:0000313" key="1">
    <source>
        <dbReference type="EMBL" id="KAJ8881109.1"/>
    </source>
</evidence>
<comment type="caution">
    <text evidence="1">The sequence shown here is derived from an EMBL/GenBank/DDBJ whole genome shotgun (WGS) entry which is preliminary data.</text>
</comment>
<proteinExistence type="predicted"/>
<dbReference type="Proteomes" id="UP001159363">
    <property type="component" value="Chromosome 5"/>
</dbReference>